<proteinExistence type="inferred from homology"/>
<dbReference type="PROSITE" id="PS50119">
    <property type="entry name" value="ZF_BBOX"/>
    <property type="match status" value="1"/>
</dbReference>
<dbReference type="PROSITE" id="PS51017">
    <property type="entry name" value="CCT"/>
    <property type="match status" value="1"/>
</dbReference>
<keyword evidence="11" id="KW-1185">Reference proteome</keyword>
<dbReference type="GO" id="GO:0006355">
    <property type="term" value="P:regulation of DNA-templated transcription"/>
    <property type="evidence" value="ECO:0007669"/>
    <property type="project" value="TreeGrafter"/>
</dbReference>
<reference evidence="12 13" key="1">
    <citation type="submission" date="2025-04" db="UniProtKB">
        <authorList>
            <consortium name="RefSeq"/>
        </authorList>
    </citation>
    <scope>IDENTIFICATION</scope>
    <source>
        <tissue evidence="12 13">Fruit stalk</tissue>
    </source>
</reference>
<dbReference type="KEGG" id="dzi:111317801"/>
<comment type="subcellular location">
    <subcellularLocation>
        <location evidence="1 8">Nucleus</location>
    </subcellularLocation>
</comment>
<dbReference type="InterPro" id="IPR049808">
    <property type="entry name" value="CONSTANS-like_Bbox1"/>
</dbReference>
<dbReference type="PANTHER" id="PTHR31874:SF1">
    <property type="entry name" value="ZINC FINGER PROTEIN CONSTANS-LIKE 6"/>
    <property type="match status" value="1"/>
</dbReference>
<evidence type="ECO:0000313" key="13">
    <source>
        <dbReference type="RefSeq" id="XP_022775976.1"/>
    </source>
</evidence>
<evidence type="ECO:0000259" key="9">
    <source>
        <dbReference type="PROSITE" id="PS50119"/>
    </source>
</evidence>
<dbReference type="PANTHER" id="PTHR31874">
    <property type="entry name" value="CCT MOTIF FAMILY PROTEIN, EXPRESSED"/>
    <property type="match status" value="1"/>
</dbReference>
<evidence type="ECO:0000256" key="1">
    <source>
        <dbReference type="ARBA" id="ARBA00004123"/>
    </source>
</evidence>
<dbReference type="InterPro" id="IPR000315">
    <property type="entry name" value="Znf_B-box"/>
</dbReference>
<evidence type="ECO:0000256" key="5">
    <source>
        <dbReference type="ARBA" id="ARBA00022833"/>
    </source>
</evidence>
<keyword evidence="4 7" id="KW-0863">Zinc-finger</keyword>
<name>A0A6P6BFX5_DURZI</name>
<evidence type="ECO:0000256" key="2">
    <source>
        <dbReference type="ARBA" id="ARBA00010024"/>
    </source>
</evidence>
<dbReference type="GO" id="GO:0008270">
    <property type="term" value="F:zinc ion binding"/>
    <property type="evidence" value="ECO:0007669"/>
    <property type="project" value="UniProtKB-KW"/>
</dbReference>
<keyword evidence="5" id="KW-0862">Zinc</keyword>
<feature type="domain" description="CCT" evidence="10">
    <location>
        <begin position="388"/>
        <end position="430"/>
    </location>
</feature>
<evidence type="ECO:0000256" key="7">
    <source>
        <dbReference type="PROSITE-ProRule" id="PRU00024"/>
    </source>
</evidence>
<dbReference type="CDD" id="cd19821">
    <property type="entry name" value="Bbox1_BBX-like"/>
    <property type="match status" value="1"/>
</dbReference>
<dbReference type="SMART" id="SM00336">
    <property type="entry name" value="BBOX"/>
    <property type="match status" value="1"/>
</dbReference>
<dbReference type="OrthoDB" id="153872at2759"/>
<organism evidence="11 12">
    <name type="scientific">Durio zibethinus</name>
    <name type="common">Durian</name>
    <dbReference type="NCBI Taxonomy" id="66656"/>
    <lineage>
        <taxon>Eukaryota</taxon>
        <taxon>Viridiplantae</taxon>
        <taxon>Streptophyta</taxon>
        <taxon>Embryophyta</taxon>
        <taxon>Tracheophyta</taxon>
        <taxon>Spermatophyta</taxon>
        <taxon>Magnoliopsida</taxon>
        <taxon>eudicotyledons</taxon>
        <taxon>Gunneridae</taxon>
        <taxon>Pentapetalae</taxon>
        <taxon>rosids</taxon>
        <taxon>malvids</taxon>
        <taxon>Malvales</taxon>
        <taxon>Malvaceae</taxon>
        <taxon>Helicteroideae</taxon>
        <taxon>Durio</taxon>
    </lineage>
</organism>
<dbReference type="Pfam" id="PF00643">
    <property type="entry name" value="zf-B_box"/>
    <property type="match status" value="1"/>
</dbReference>
<keyword evidence="3" id="KW-0479">Metal-binding</keyword>
<dbReference type="RefSeq" id="XP_022775975.1">
    <property type="nucleotide sequence ID" value="XM_022920240.1"/>
</dbReference>
<protein>
    <submittedName>
        <fullName evidence="12 13">Zinc finger protein CONSTANS-LIKE 16-like</fullName>
    </submittedName>
</protein>
<feature type="domain" description="B box-type" evidence="9">
    <location>
        <begin position="14"/>
        <end position="61"/>
    </location>
</feature>
<keyword evidence="6 8" id="KW-0539">Nucleus</keyword>
<evidence type="ECO:0000313" key="11">
    <source>
        <dbReference type="Proteomes" id="UP000515121"/>
    </source>
</evidence>
<dbReference type="Pfam" id="PF06203">
    <property type="entry name" value="CCT"/>
    <property type="match status" value="1"/>
</dbReference>
<evidence type="ECO:0000256" key="6">
    <source>
        <dbReference type="ARBA" id="ARBA00023242"/>
    </source>
</evidence>
<dbReference type="RefSeq" id="XP_022775976.1">
    <property type="nucleotide sequence ID" value="XM_022920241.1"/>
</dbReference>
<evidence type="ECO:0000256" key="4">
    <source>
        <dbReference type="ARBA" id="ARBA00022771"/>
    </source>
</evidence>
<evidence type="ECO:0000256" key="8">
    <source>
        <dbReference type="PROSITE-ProRule" id="PRU00357"/>
    </source>
</evidence>
<dbReference type="InterPro" id="IPR052453">
    <property type="entry name" value="CONSTANS-like_ZF"/>
</dbReference>
<evidence type="ECO:0000259" key="10">
    <source>
        <dbReference type="PROSITE" id="PS51017"/>
    </source>
</evidence>
<dbReference type="Proteomes" id="UP000515121">
    <property type="component" value="Unplaced"/>
</dbReference>
<dbReference type="GeneID" id="111317801"/>
<dbReference type="AlphaFoldDB" id="A0A6P6BFX5"/>
<evidence type="ECO:0000256" key="3">
    <source>
        <dbReference type="ARBA" id="ARBA00022723"/>
    </source>
</evidence>
<comment type="similarity">
    <text evidence="2">Belongs to the CONSTANS family.</text>
</comment>
<dbReference type="GO" id="GO:0005634">
    <property type="term" value="C:nucleus"/>
    <property type="evidence" value="ECO:0007669"/>
    <property type="project" value="UniProtKB-SubCell"/>
</dbReference>
<accession>A0A6P6BFX5</accession>
<sequence length="441" mass="48857">MISTKNVANAVCGKTARACDSCIKKRARWYCAADDAFLCQACDSSVHSANPLARRHERVRLKTSSVKSSITEAPLESFSPSWDKGFTRKARTRRPAKPSIHQKLLIAELTIKKNNPIPLVPEVGADEISHEENEEEQLLYRVPIFDPLAAELCTSTTSNEAVVSAEGNDVETTDAAASESKAFLACKGENVDGSHGLFPSEMDLAEFAADVESLLGKGLENESFAMEQLGLMDSKEKDFRDCSLSNGEVKIEDEECFEAGKECHVDSEIDMAREPFELSFNYDSPASCGEGDELVKEVVTVKSNRDGEFEEDTAKKKKRKILLSLDYEAVITAWATQGSPWTSGGRPDFDPDECWPDCTGTGGTEVQHSYSDLNIGMGGHQAVRDGGREARVTRYREKRRTRLFSKKIRYEVRKLNAEKRPRMKGRFVKRASFLAAGPAFP</sequence>
<evidence type="ECO:0000313" key="12">
    <source>
        <dbReference type="RefSeq" id="XP_022775975.1"/>
    </source>
</evidence>
<gene>
    <name evidence="12 13" type="primary">LOC111317801</name>
</gene>
<dbReference type="InterPro" id="IPR010402">
    <property type="entry name" value="CCT_domain"/>
</dbReference>